<name>A0ABQ9XVH5_9EUKA</name>
<sequence length="66" mass="7578">MLLYNYGLIILLSINIEDNCIQTSCCEYIIIFDDISGLVLLTQIQYQKSLNGLSVYRHYGSERVSL</sequence>
<dbReference type="EMBL" id="JARBJD010000066">
    <property type="protein sequence ID" value="KAK2955488.1"/>
    <property type="molecule type" value="Genomic_DNA"/>
</dbReference>
<reference evidence="1 2" key="1">
    <citation type="journal article" date="2022" name="bioRxiv">
        <title>Genomics of Preaxostyla Flagellates Illuminates Evolutionary Transitions and the Path Towards Mitochondrial Loss.</title>
        <authorList>
            <person name="Novak L.V.F."/>
            <person name="Treitli S.C."/>
            <person name="Pyrih J."/>
            <person name="Halakuc P."/>
            <person name="Pipaliya S.V."/>
            <person name="Vacek V."/>
            <person name="Brzon O."/>
            <person name="Soukal P."/>
            <person name="Eme L."/>
            <person name="Dacks J.B."/>
            <person name="Karnkowska A."/>
            <person name="Elias M."/>
            <person name="Hampl V."/>
        </authorList>
    </citation>
    <scope>NUCLEOTIDE SEQUENCE [LARGE SCALE GENOMIC DNA]</scope>
    <source>
        <strain evidence="1">NAU3</strain>
        <tissue evidence="1">Gut</tissue>
    </source>
</reference>
<proteinExistence type="predicted"/>
<dbReference type="Proteomes" id="UP001281761">
    <property type="component" value="Unassembled WGS sequence"/>
</dbReference>
<organism evidence="1 2">
    <name type="scientific">Blattamonas nauphoetae</name>
    <dbReference type="NCBI Taxonomy" id="2049346"/>
    <lineage>
        <taxon>Eukaryota</taxon>
        <taxon>Metamonada</taxon>
        <taxon>Preaxostyla</taxon>
        <taxon>Oxymonadida</taxon>
        <taxon>Blattamonas</taxon>
    </lineage>
</organism>
<evidence type="ECO:0000313" key="2">
    <source>
        <dbReference type="Proteomes" id="UP001281761"/>
    </source>
</evidence>
<accession>A0ABQ9XVH5</accession>
<comment type="caution">
    <text evidence="1">The sequence shown here is derived from an EMBL/GenBank/DDBJ whole genome shotgun (WGS) entry which is preliminary data.</text>
</comment>
<keyword evidence="2" id="KW-1185">Reference proteome</keyword>
<evidence type="ECO:0000313" key="1">
    <source>
        <dbReference type="EMBL" id="KAK2955488.1"/>
    </source>
</evidence>
<gene>
    <name evidence="1" type="ORF">BLNAU_9535</name>
</gene>
<protein>
    <submittedName>
        <fullName evidence="1">Uncharacterized protein</fullName>
    </submittedName>
</protein>